<dbReference type="STRING" id="1889.SAM40697_0424"/>
<protein>
    <submittedName>
        <fullName evidence="6">Putative glycosyl transferase</fullName>
    </submittedName>
</protein>
<gene>
    <name evidence="5" type="ORF">SAM23877_0497</name>
    <name evidence="6" type="ORF">SAML0439</name>
</gene>
<dbReference type="GO" id="GO:0017000">
    <property type="term" value="P:antibiotic biosynthetic process"/>
    <property type="evidence" value="ECO:0007669"/>
    <property type="project" value="UniProtKB-ARBA"/>
</dbReference>
<dbReference type="Proteomes" id="UP000061018">
    <property type="component" value="Chromosome"/>
</dbReference>
<keyword evidence="2 6" id="KW-0808">Transferase</keyword>
<dbReference type="PANTHER" id="PTHR48050:SF13">
    <property type="entry name" value="STEROL 3-BETA-GLUCOSYLTRANSFERASE UGT80A2"/>
    <property type="match status" value="1"/>
</dbReference>
<reference evidence="5" key="3">
    <citation type="submission" date="2015-07" db="EMBL/GenBank/DDBJ databases">
        <title>Complete genome sequence of Streptomyces ambofaciens ATCC 23877, the spiramycin producer.</title>
        <authorList>
            <person name="Thibessard A."/>
            <person name="Haas D."/>
            <person name="Gerbaud C."/>
            <person name="Aigle B."/>
            <person name="Lautru S."/>
            <person name="Pernodet J.-L."/>
            <person name="Leblond P."/>
        </authorList>
    </citation>
    <scope>NUCLEOTIDE SEQUENCE [LARGE SCALE GENOMIC DNA]</scope>
    <source>
        <strain evidence="5">ATCC 23877</strain>
    </source>
</reference>
<proteinExistence type="inferred from homology"/>
<reference evidence="6" key="1">
    <citation type="journal article" date="2006" name="Mol. Biol. Evol.">
        <title>Evolution of the terminal regions of the Streptomyces linear chromosome.</title>
        <authorList>
            <person name="Choulet F."/>
            <person name="Aigle B."/>
            <person name="Gallois A."/>
            <person name="Mangenot S."/>
            <person name="Gerbaud C."/>
            <person name="Truong C."/>
            <person name="Francou F.X."/>
            <person name="Fourrier C."/>
            <person name="Guerineau M."/>
            <person name="Decaris B."/>
            <person name="Barbe V."/>
            <person name="Pernodet J.L."/>
            <person name="Leblond P."/>
        </authorList>
    </citation>
    <scope>NUCLEOTIDE SEQUENCE</scope>
    <source>
        <strain evidence="6">ATCC 23877</strain>
    </source>
</reference>
<dbReference type="InterPro" id="IPR050426">
    <property type="entry name" value="Glycosyltransferase_28"/>
</dbReference>
<accession>A3KI96</accession>
<dbReference type="CAZy" id="GT1">
    <property type="family name" value="Glycosyltransferase Family 1"/>
</dbReference>
<dbReference type="GO" id="GO:0008194">
    <property type="term" value="F:UDP-glycosyltransferase activity"/>
    <property type="evidence" value="ECO:0007669"/>
    <property type="project" value="InterPro"/>
</dbReference>
<evidence type="ECO:0000313" key="6">
    <source>
        <dbReference type="EMBL" id="CAJ89426.1"/>
    </source>
</evidence>
<dbReference type="Pfam" id="PF06722">
    <property type="entry name" value="EryCIII-like_C"/>
    <property type="match status" value="1"/>
</dbReference>
<feature type="compositionally biased region" description="Pro residues" evidence="3">
    <location>
        <begin position="397"/>
        <end position="406"/>
    </location>
</feature>
<dbReference type="NCBIfam" id="TIGR01426">
    <property type="entry name" value="MGT"/>
    <property type="match status" value="1"/>
</dbReference>
<feature type="region of interest" description="Disordered" evidence="3">
    <location>
        <begin position="387"/>
        <end position="406"/>
    </location>
</feature>
<organism evidence="6">
    <name type="scientific">Streptomyces ambofaciens (strain ATCC 23877 / 3486 / DSM 40053 / JCM 4204 / NBRC 12836 / NRRL B-2516)</name>
    <dbReference type="NCBI Taxonomy" id="278992"/>
    <lineage>
        <taxon>Bacteria</taxon>
        <taxon>Bacillati</taxon>
        <taxon>Actinomycetota</taxon>
        <taxon>Actinomycetes</taxon>
        <taxon>Kitasatosporales</taxon>
        <taxon>Streptomycetaceae</taxon>
        <taxon>Streptomyces</taxon>
    </lineage>
</organism>
<name>A3KI96_STRA7</name>
<dbReference type="RefSeq" id="WP_053126306.1">
    <property type="nucleotide sequence ID" value="NZ_CP012382.1"/>
</dbReference>
<feature type="domain" description="Erythromycin biosynthesis protein CIII-like C-terminal" evidence="4">
    <location>
        <begin position="250"/>
        <end position="370"/>
    </location>
</feature>
<evidence type="ECO:0000256" key="3">
    <source>
        <dbReference type="SAM" id="MobiDB-lite"/>
    </source>
</evidence>
<dbReference type="KEGG" id="samb:SAM23877_0497"/>
<comment type="similarity">
    <text evidence="1">Belongs to the UDP-glycosyltransferase family.</text>
</comment>
<evidence type="ECO:0000313" key="7">
    <source>
        <dbReference type="Proteomes" id="UP000061018"/>
    </source>
</evidence>
<evidence type="ECO:0000313" key="5">
    <source>
        <dbReference type="EMBL" id="AKZ53546.1"/>
    </source>
</evidence>
<dbReference type="FunFam" id="3.40.50.2000:FF:000072">
    <property type="entry name" value="Glycosyl transferase"/>
    <property type="match status" value="1"/>
</dbReference>
<dbReference type="PANTHER" id="PTHR48050">
    <property type="entry name" value="STEROL 3-BETA-GLUCOSYLTRANSFERASE"/>
    <property type="match status" value="1"/>
</dbReference>
<dbReference type="InterPro" id="IPR010610">
    <property type="entry name" value="EryCIII-like_C"/>
</dbReference>
<dbReference type="InterPro" id="IPR006326">
    <property type="entry name" value="UDPGT_MGT-like"/>
</dbReference>
<dbReference type="AlphaFoldDB" id="A3KI96"/>
<reference evidence="7" key="2">
    <citation type="journal article" date="2015" name="J. Biotechnol.">
        <title>Complete genome sequence of Streptomyces ambofaciens ATCC 23877, the spiramycin producer.</title>
        <authorList>
            <person name="Thibessard A."/>
            <person name="Haas D."/>
            <person name="Gerbaud C."/>
            <person name="Aigle B."/>
            <person name="Lautru S."/>
            <person name="Pernodet J.L."/>
            <person name="Leblond P."/>
        </authorList>
    </citation>
    <scope>NUCLEOTIDE SEQUENCE [LARGE SCALE GENOMIC DNA]</scope>
    <source>
        <strain evidence="7">ATCC 23877 / 3486 / DSM 40053 / JCM 4204 / NBRC 12836 / NRRL B-2516</strain>
    </source>
</reference>
<dbReference type="EMBL" id="AM238663">
    <property type="protein sequence ID" value="CAJ89426.1"/>
    <property type="molecule type" value="Genomic_DNA"/>
</dbReference>
<evidence type="ECO:0000256" key="1">
    <source>
        <dbReference type="ARBA" id="ARBA00009995"/>
    </source>
</evidence>
<evidence type="ECO:0000259" key="4">
    <source>
        <dbReference type="Pfam" id="PF06722"/>
    </source>
</evidence>
<dbReference type="InterPro" id="IPR002213">
    <property type="entry name" value="UDP_glucos_trans"/>
</dbReference>
<evidence type="ECO:0000256" key="2">
    <source>
        <dbReference type="ARBA" id="ARBA00022679"/>
    </source>
</evidence>
<dbReference type="Gene3D" id="3.40.50.2000">
    <property type="entry name" value="Glycogen Phosphorylase B"/>
    <property type="match status" value="2"/>
</dbReference>
<dbReference type="EMBL" id="CP012382">
    <property type="protein sequence ID" value="AKZ53546.1"/>
    <property type="molecule type" value="Genomic_DNA"/>
</dbReference>
<dbReference type="GO" id="GO:0016758">
    <property type="term" value="F:hexosyltransferase activity"/>
    <property type="evidence" value="ECO:0007669"/>
    <property type="project" value="InterPro"/>
</dbReference>
<sequence length="406" mass="43334">MSTIAFLNIGMHGHVNPTLPVAAELVRRGHTVTYHTSPAFRKEIEATGASVRLYPGGDQPLPDPPTPITLMEALARTALGLLPAVLADLRGDRPDLIVHDSACPWGALAARELGVPAASSFTTFAYNRHVPSPTRGSRELLAAAAARPRSLLGYAAARLALRRRFATSGVPLLDLADIRQPLNLVYTSRAFQPAVEEFDRSYRFVGPSIGARPDDPSFPSDRLRDPVLYASLGTVFNADPRLLRTFATALAPLGGTVVVSTGQTDPTALGPLPGNVLTRRSVPQLEVLDRAALFITHGGMNSVNEALFAGVPLLVVPQGADQPMVARRVVELGAGLSIRTENVTEDSVRAVARRLLEDSRFRAATAGLRATQREAGGYRRAADELERYLRPAGPAARPTPVPPQGG</sequence>
<dbReference type="SUPFAM" id="SSF53756">
    <property type="entry name" value="UDP-Glycosyltransferase/glycogen phosphorylase"/>
    <property type="match status" value="1"/>
</dbReference>
<dbReference type="CDD" id="cd03784">
    <property type="entry name" value="GT1_Gtf-like"/>
    <property type="match status" value="1"/>
</dbReference>